<evidence type="ECO:0000313" key="3">
    <source>
        <dbReference type="Proteomes" id="UP001154282"/>
    </source>
</evidence>
<comment type="caution">
    <text evidence="2">The sequence shown here is derived from an EMBL/GenBank/DDBJ whole genome shotgun (WGS) entry which is preliminary data.</text>
</comment>
<sequence>MGLQLQGAHCVPSMVTPVYRHSSPRRPLGIPSLCLACSVKPSSDHLRSQLHQLRSEANTARDDANSARLRMMRLSEAAENLKRQAAVSVQTGRENDARQLLFQKKKVMQAIDRSKGRIELLDELCAKLNEAISKKETQLIGNLASDLEVDVDDASGPVRVVSPKAAEGFPNGLDDAKDLSSNGMDISHMHKPQSCGNGNFKLGYLDVGISNENLENTGLSGISSYYDFLEHIDTQLNKIEAQLVTVLNVSAWILIKEKTPDISEVKQTEELLSSIRVVRQQVAEMMEGKVEI</sequence>
<keyword evidence="3" id="KW-1185">Reference proteome</keyword>
<dbReference type="PANTHER" id="PTHR37174">
    <property type="entry name" value="FORKHEAD-ASSOCIATED DOMAIN PROTEIN"/>
    <property type="match status" value="1"/>
</dbReference>
<name>A0AAV0NRZ3_9ROSI</name>
<accession>A0AAV0NRZ3</accession>
<dbReference type="Proteomes" id="UP001154282">
    <property type="component" value="Unassembled WGS sequence"/>
</dbReference>
<reference evidence="2" key="1">
    <citation type="submission" date="2022-08" db="EMBL/GenBank/DDBJ databases">
        <authorList>
            <person name="Gutierrez-Valencia J."/>
        </authorList>
    </citation>
    <scope>NUCLEOTIDE SEQUENCE</scope>
</reference>
<dbReference type="PANTHER" id="PTHR37174:SF2">
    <property type="entry name" value="FORKHEAD-ASSOCIATED DOMAIN PROTEIN"/>
    <property type="match status" value="1"/>
</dbReference>
<gene>
    <name evidence="2" type="ORF">LITE_LOCUS34871</name>
</gene>
<evidence type="ECO:0000256" key="1">
    <source>
        <dbReference type="SAM" id="Coils"/>
    </source>
</evidence>
<keyword evidence="1" id="KW-0175">Coiled coil</keyword>
<protein>
    <submittedName>
        <fullName evidence="2">Uncharacterized protein</fullName>
    </submittedName>
</protein>
<proteinExistence type="predicted"/>
<dbReference type="AlphaFoldDB" id="A0AAV0NRZ3"/>
<evidence type="ECO:0000313" key="2">
    <source>
        <dbReference type="EMBL" id="CAI0461296.1"/>
    </source>
</evidence>
<organism evidence="2 3">
    <name type="scientific">Linum tenue</name>
    <dbReference type="NCBI Taxonomy" id="586396"/>
    <lineage>
        <taxon>Eukaryota</taxon>
        <taxon>Viridiplantae</taxon>
        <taxon>Streptophyta</taxon>
        <taxon>Embryophyta</taxon>
        <taxon>Tracheophyta</taxon>
        <taxon>Spermatophyta</taxon>
        <taxon>Magnoliopsida</taxon>
        <taxon>eudicotyledons</taxon>
        <taxon>Gunneridae</taxon>
        <taxon>Pentapetalae</taxon>
        <taxon>rosids</taxon>
        <taxon>fabids</taxon>
        <taxon>Malpighiales</taxon>
        <taxon>Linaceae</taxon>
        <taxon>Linum</taxon>
    </lineage>
</organism>
<dbReference type="EMBL" id="CAMGYJ010000008">
    <property type="protein sequence ID" value="CAI0461296.1"/>
    <property type="molecule type" value="Genomic_DNA"/>
</dbReference>
<feature type="coiled-coil region" evidence="1">
    <location>
        <begin position="43"/>
        <end position="84"/>
    </location>
</feature>